<name>A0A1H1Y2Z6_9ACTN</name>
<evidence type="ECO:0000313" key="4">
    <source>
        <dbReference type="EMBL" id="SDT15888.1"/>
    </source>
</evidence>
<dbReference type="Pfam" id="PF00440">
    <property type="entry name" value="TetR_N"/>
    <property type="match status" value="1"/>
</dbReference>
<dbReference type="PRINTS" id="PR00455">
    <property type="entry name" value="HTHTETR"/>
</dbReference>
<gene>
    <name evidence="4" type="ORF">SAMN04488570_3697</name>
</gene>
<evidence type="ECO:0000259" key="3">
    <source>
        <dbReference type="PROSITE" id="PS50977"/>
    </source>
</evidence>
<protein>
    <submittedName>
        <fullName evidence="4">DNA-binding transcriptional regulator, AcrR family</fullName>
    </submittedName>
</protein>
<accession>A0A1H1Y2Z6</accession>
<organism evidence="4 5">
    <name type="scientific">Nocardioides scoriae</name>
    <dbReference type="NCBI Taxonomy" id="642780"/>
    <lineage>
        <taxon>Bacteria</taxon>
        <taxon>Bacillati</taxon>
        <taxon>Actinomycetota</taxon>
        <taxon>Actinomycetes</taxon>
        <taxon>Propionibacteriales</taxon>
        <taxon>Nocardioidaceae</taxon>
        <taxon>Nocardioides</taxon>
    </lineage>
</organism>
<evidence type="ECO:0000256" key="1">
    <source>
        <dbReference type="ARBA" id="ARBA00023125"/>
    </source>
</evidence>
<dbReference type="Pfam" id="PF17928">
    <property type="entry name" value="TetR_C_22"/>
    <property type="match status" value="1"/>
</dbReference>
<dbReference type="InterPro" id="IPR009057">
    <property type="entry name" value="Homeodomain-like_sf"/>
</dbReference>
<dbReference type="InterPro" id="IPR001647">
    <property type="entry name" value="HTH_TetR"/>
</dbReference>
<dbReference type="PANTHER" id="PTHR30055">
    <property type="entry name" value="HTH-TYPE TRANSCRIPTIONAL REGULATOR RUTR"/>
    <property type="match status" value="1"/>
</dbReference>
<keyword evidence="1 2" id="KW-0238">DNA-binding</keyword>
<sequence>MTTQIADPAEFLPRRRPSQERSRRRFDDILRAARALLVEVGFESFTSEQVALRAGVPIGSLYQFFGNKYAIICELDRLDTANVQTALAEFAAEIPTLAWGDLLEKLLDHLAALWRTDPSRRAVWLAMQATPPTRALAATHERELAAQVTRLLAPLTPGSKITHRQSLAEVLVYVTYSMLNFSIRDGQSHPDAVVQLKTLLTGYLIAAETEAAQQRSGA</sequence>
<dbReference type="GO" id="GO:0000976">
    <property type="term" value="F:transcription cis-regulatory region binding"/>
    <property type="evidence" value="ECO:0007669"/>
    <property type="project" value="TreeGrafter"/>
</dbReference>
<proteinExistence type="predicted"/>
<dbReference type="PROSITE" id="PS50977">
    <property type="entry name" value="HTH_TETR_2"/>
    <property type="match status" value="1"/>
</dbReference>
<evidence type="ECO:0000313" key="5">
    <source>
        <dbReference type="Proteomes" id="UP000198859"/>
    </source>
</evidence>
<dbReference type="OrthoDB" id="5242390at2"/>
<keyword evidence="5" id="KW-1185">Reference proteome</keyword>
<dbReference type="RefSeq" id="WP_091732775.1">
    <property type="nucleotide sequence ID" value="NZ_LT629757.1"/>
</dbReference>
<dbReference type="AlphaFoldDB" id="A0A1H1Y2Z6"/>
<dbReference type="STRING" id="642780.SAMN04488570_3697"/>
<evidence type="ECO:0000256" key="2">
    <source>
        <dbReference type="PROSITE-ProRule" id="PRU00335"/>
    </source>
</evidence>
<dbReference type="SUPFAM" id="SSF46689">
    <property type="entry name" value="Homeodomain-like"/>
    <property type="match status" value="1"/>
</dbReference>
<dbReference type="InterPro" id="IPR041674">
    <property type="entry name" value="TetR_C_22"/>
</dbReference>
<feature type="DNA-binding region" description="H-T-H motif" evidence="2">
    <location>
        <begin position="46"/>
        <end position="65"/>
    </location>
</feature>
<feature type="domain" description="HTH tetR-type" evidence="3">
    <location>
        <begin position="23"/>
        <end position="83"/>
    </location>
</feature>
<dbReference type="Gene3D" id="1.10.357.10">
    <property type="entry name" value="Tetracycline Repressor, domain 2"/>
    <property type="match status" value="1"/>
</dbReference>
<dbReference type="Proteomes" id="UP000198859">
    <property type="component" value="Chromosome I"/>
</dbReference>
<reference evidence="5" key="1">
    <citation type="submission" date="2016-10" db="EMBL/GenBank/DDBJ databases">
        <authorList>
            <person name="Varghese N."/>
            <person name="Submissions S."/>
        </authorList>
    </citation>
    <scope>NUCLEOTIDE SEQUENCE [LARGE SCALE GENOMIC DNA]</scope>
    <source>
        <strain evidence="5">DSM 22127</strain>
    </source>
</reference>
<dbReference type="EMBL" id="LT629757">
    <property type="protein sequence ID" value="SDT15888.1"/>
    <property type="molecule type" value="Genomic_DNA"/>
</dbReference>
<dbReference type="PANTHER" id="PTHR30055:SF226">
    <property type="entry name" value="HTH-TYPE TRANSCRIPTIONAL REGULATOR PKSA"/>
    <property type="match status" value="1"/>
</dbReference>
<dbReference type="InterPro" id="IPR050109">
    <property type="entry name" value="HTH-type_TetR-like_transc_reg"/>
</dbReference>
<dbReference type="GO" id="GO:0003700">
    <property type="term" value="F:DNA-binding transcription factor activity"/>
    <property type="evidence" value="ECO:0007669"/>
    <property type="project" value="TreeGrafter"/>
</dbReference>